<proteinExistence type="predicted"/>
<dbReference type="EnsemblProtists" id="HpaT810087">
    <property type="protein sequence ID" value="HpaP810087"/>
    <property type="gene ID" value="HpaG810087"/>
</dbReference>
<reference evidence="1" key="2">
    <citation type="submission" date="2015-06" db="UniProtKB">
        <authorList>
            <consortium name="EnsemblProtists"/>
        </authorList>
    </citation>
    <scope>IDENTIFICATION</scope>
    <source>
        <strain evidence="1">Emoy2</strain>
    </source>
</reference>
<dbReference type="EMBL" id="JH597921">
    <property type="status" value="NOT_ANNOTATED_CDS"/>
    <property type="molecule type" value="Genomic_DNA"/>
</dbReference>
<dbReference type="HOGENOM" id="CLU_2563285_0_0_1"/>
<dbReference type="Proteomes" id="UP000011713">
    <property type="component" value="Unassembled WGS sequence"/>
</dbReference>
<accession>M4BU99</accession>
<reference evidence="2" key="1">
    <citation type="journal article" date="2010" name="Science">
        <title>Signatures of adaptation to obligate biotrophy in the Hyaloperonospora arabidopsidis genome.</title>
        <authorList>
            <person name="Baxter L."/>
            <person name="Tripathy S."/>
            <person name="Ishaque N."/>
            <person name="Boot N."/>
            <person name="Cabral A."/>
            <person name="Kemen E."/>
            <person name="Thines M."/>
            <person name="Ah-Fong A."/>
            <person name="Anderson R."/>
            <person name="Badejoko W."/>
            <person name="Bittner-Eddy P."/>
            <person name="Boore J.L."/>
            <person name="Chibucos M.C."/>
            <person name="Coates M."/>
            <person name="Dehal P."/>
            <person name="Delehaunty K."/>
            <person name="Dong S."/>
            <person name="Downton P."/>
            <person name="Dumas B."/>
            <person name="Fabro G."/>
            <person name="Fronick C."/>
            <person name="Fuerstenberg S.I."/>
            <person name="Fulton L."/>
            <person name="Gaulin E."/>
            <person name="Govers F."/>
            <person name="Hughes L."/>
            <person name="Humphray S."/>
            <person name="Jiang R.H."/>
            <person name="Judelson H."/>
            <person name="Kamoun S."/>
            <person name="Kyung K."/>
            <person name="Meijer H."/>
            <person name="Minx P."/>
            <person name="Morris P."/>
            <person name="Nelson J."/>
            <person name="Phuntumart V."/>
            <person name="Qutob D."/>
            <person name="Rehmany A."/>
            <person name="Rougon-Cardoso A."/>
            <person name="Ryden P."/>
            <person name="Torto-Alalibo T."/>
            <person name="Studholme D."/>
            <person name="Wang Y."/>
            <person name="Win J."/>
            <person name="Wood J."/>
            <person name="Clifton S.W."/>
            <person name="Rogers J."/>
            <person name="Van den Ackerveken G."/>
            <person name="Jones J.D."/>
            <person name="McDowell J.M."/>
            <person name="Beynon J."/>
            <person name="Tyler B.M."/>
        </authorList>
    </citation>
    <scope>NUCLEOTIDE SEQUENCE [LARGE SCALE GENOMIC DNA]</scope>
    <source>
        <strain evidence="2">Emoy2</strain>
    </source>
</reference>
<dbReference type="AlphaFoldDB" id="M4BU99"/>
<dbReference type="InParanoid" id="M4BU99"/>
<evidence type="ECO:0000313" key="2">
    <source>
        <dbReference type="Proteomes" id="UP000011713"/>
    </source>
</evidence>
<evidence type="ECO:0000313" key="1">
    <source>
        <dbReference type="EnsemblProtists" id="HpaP810087"/>
    </source>
</evidence>
<sequence>MNPPHCMRCRLESSAAACCTGSLLLRAQTVQFRCKRVYISSAAAVNADNRLSRIHSTCLNPFYLFEKTLPVLMATFQCCYKD</sequence>
<keyword evidence="2" id="KW-1185">Reference proteome</keyword>
<name>M4BU99_HYAAE</name>
<dbReference type="VEuPathDB" id="FungiDB:HpaG810087"/>
<protein>
    <submittedName>
        <fullName evidence="1">Uncharacterized protein</fullName>
    </submittedName>
</protein>
<organism evidence="1 2">
    <name type="scientific">Hyaloperonospora arabidopsidis (strain Emoy2)</name>
    <name type="common">Downy mildew agent</name>
    <name type="synonym">Peronospora arabidopsidis</name>
    <dbReference type="NCBI Taxonomy" id="559515"/>
    <lineage>
        <taxon>Eukaryota</taxon>
        <taxon>Sar</taxon>
        <taxon>Stramenopiles</taxon>
        <taxon>Oomycota</taxon>
        <taxon>Peronosporomycetes</taxon>
        <taxon>Peronosporales</taxon>
        <taxon>Peronosporaceae</taxon>
        <taxon>Hyaloperonospora</taxon>
    </lineage>
</organism>